<dbReference type="EMBL" id="JAUEOZ010000002">
    <property type="protein sequence ID" value="MDN2482706.1"/>
    <property type="molecule type" value="Genomic_DNA"/>
</dbReference>
<dbReference type="RefSeq" id="WP_289962758.1">
    <property type="nucleotide sequence ID" value="NZ_JAUEOZ010000002.1"/>
</dbReference>
<dbReference type="Pfam" id="PF13584">
    <property type="entry name" value="BatD"/>
    <property type="match status" value="1"/>
</dbReference>
<dbReference type="PANTHER" id="PTHR40940:SF1">
    <property type="entry name" value="PROTEIN BATD"/>
    <property type="match status" value="1"/>
</dbReference>
<accession>A0ABT7Y3U4</accession>
<evidence type="ECO:0000313" key="2">
    <source>
        <dbReference type="EMBL" id="MDN2482706.1"/>
    </source>
</evidence>
<proteinExistence type="predicted"/>
<dbReference type="Proteomes" id="UP001169719">
    <property type="component" value="Unassembled WGS sequence"/>
</dbReference>
<evidence type="ECO:0000256" key="1">
    <source>
        <dbReference type="SAM" id="Phobius"/>
    </source>
</evidence>
<keyword evidence="1" id="KW-1133">Transmembrane helix</keyword>
<feature type="transmembrane region" description="Helical" evidence="1">
    <location>
        <begin position="309"/>
        <end position="330"/>
    </location>
</feature>
<organism evidence="2 3">
    <name type="scientific">Vibrio agarivorans</name>
    <dbReference type="NCBI Taxonomy" id="153622"/>
    <lineage>
        <taxon>Bacteria</taxon>
        <taxon>Pseudomonadati</taxon>
        <taxon>Pseudomonadota</taxon>
        <taxon>Gammaproteobacteria</taxon>
        <taxon>Vibrionales</taxon>
        <taxon>Vibrionaceae</taxon>
        <taxon>Vibrio</taxon>
    </lineage>
</organism>
<reference evidence="2" key="1">
    <citation type="submission" date="2024-05" db="EMBL/GenBank/DDBJ databases">
        <title>Genome Sequences of Four Agar- Degrading Marine Bacteria.</title>
        <authorList>
            <person name="Phillips E.K."/>
            <person name="Shaffer J.C."/>
            <person name="Henson M.W."/>
            <person name="Temperton B."/>
            <person name="Thrash C.J."/>
            <person name="Martin M.O."/>
        </authorList>
    </citation>
    <scope>NUCLEOTIDE SEQUENCE</scope>
    <source>
        <strain evidence="2">EKP203</strain>
    </source>
</reference>
<protein>
    <submittedName>
        <fullName evidence="2">BatD family protein</fullName>
    </submittedName>
</protein>
<keyword evidence="1" id="KW-0812">Transmembrane</keyword>
<name>A0ABT7Y3U4_9VIBR</name>
<evidence type="ECO:0000313" key="3">
    <source>
        <dbReference type="Proteomes" id="UP001169719"/>
    </source>
</evidence>
<sequence length="429" mass="49199">MNINKYLLVFITLFVTTLGCKNTASANTITPSQQHPEIEIRAWLKSDDVNQGPLVVAQKEQVVMVIEVATPRWFTAGTQISLPEVNHAIVMQRNAFAINLTERRSGQTWAKQQWEITLYPLQSGQFTIPPTRVEVAFSSSTGGNKYATLYTAPLSFEAHLPDAQLTQSSQWFTASSASIEQEWQLVFQDKQSQQLSVGDSVSRTVTLKANDSLSILLPSILPSHSTHAYQRYSAPNQLTDDQVRGRYFSSRTEHQTYLLQQGGEFVLPDYEVLWWNPESKRVEHLKIEGKTLQVAHTWSSFMTQYWRQIIALTLFIVVASLSVSFTYRYYSRHPLPEALQFALAINKKELGQARKLAYQRAKRNYQSDTLNDLSDNSQWVKQASDFQTQETNKHCAQQIWRRVSINRNRSALRQGFRLPKMLKDLSRHH</sequence>
<dbReference type="PANTHER" id="PTHR40940">
    <property type="entry name" value="PROTEIN BATD-RELATED"/>
    <property type="match status" value="1"/>
</dbReference>
<gene>
    <name evidence="2" type="ORF">QWJ08_15310</name>
</gene>
<dbReference type="InterPro" id="IPR025738">
    <property type="entry name" value="BatD"/>
</dbReference>
<comment type="caution">
    <text evidence="2">The sequence shown here is derived from an EMBL/GenBank/DDBJ whole genome shotgun (WGS) entry which is preliminary data.</text>
</comment>
<keyword evidence="3" id="KW-1185">Reference proteome</keyword>
<keyword evidence="1" id="KW-0472">Membrane</keyword>
<dbReference type="PROSITE" id="PS51257">
    <property type="entry name" value="PROKAR_LIPOPROTEIN"/>
    <property type="match status" value="1"/>
</dbReference>